<gene>
    <name evidence="1" type="ORF">MM171A02050_0004</name>
</gene>
<dbReference type="AlphaFoldDB" id="A0A6M3LZF9"/>
<dbReference type="EMBL" id="MT143567">
    <property type="protein sequence ID" value="QJA98271.1"/>
    <property type="molecule type" value="Genomic_DNA"/>
</dbReference>
<accession>A0A6M3LZF9</accession>
<sequence>MAGNVDDDDLYTRHLLQGTGYPEMGEFIKRVFDEVIPRKAIDFRTNAVRIINQCLQMHGVPMFRTRYAKEPFPMNSVLLICYASHNGKLKGVWLRDAPVEDIELLRSKANGYMLMLRKYGRYAAAGTAPVGTVTIGGARFTGQAIVSEAIDQLQYFVNGVQAPYEEFEKAWLRQFPAQSVPSKPGYFRGTVDIFTITVPFKPWPEKDIPALEKNLEAIEVKLKDAVADEEKAVPFYQGLKNDIERIITLIPKDMTKESTLFSMQLVVDGIMRDEGRHRDSITKMIPVIKELRKTLELERYTGKRQVQRPLERV</sequence>
<organism evidence="1">
    <name type="scientific">viral metagenome</name>
    <dbReference type="NCBI Taxonomy" id="1070528"/>
    <lineage>
        <taxon>unclassified sequences</taxon>
        <taxon>metagenomes</taxon>
        <taxon>organismal metagenomes</taxon>
    </lineage>
</organism>
<protein>
    <submittedName>
        <fullName evidence="1">Uncharacterized protein</fullName>
    </submittedName>
</protein>
<name>A0A6M3LZF9_9ZZZZ</name>
<proteinExistence type="predicted"/>
<evidence type="ECO:0000313" key="1">
    <source>
        <dbReference type="EMBL" id="QJA98271.1"/>
    </source>
</evidence>
<reference evidence="1" key="1">
    <citation type="submission" date="2020-03" db="EMBL/GenBank/DDBJ databases">
        <title>The deep terrestrial virosphere.</title>
        <authorList>
            <person name="Holmfeldt K."/>
            <person name="Nilsson E."/>
            <person name="Simone D."/>
            <person name="Lopez-Fernandez M."/>
            <person name="Wu X."/>
            <person name="de Brujin I."/>
            <person name="Lundin D."/>
            <person name="Andersson A."/>
            <person name="Bertilsson S."/>
            <person name="Dopson M."/>
        </authorList>
    </citation>
    <scope>NUCLEOTIDE SEQUENCE</scope>
    <source>
        <strain evidence="1">MM171A02050</strain>
    </source>
</reference>